<name>A0AAD8LP75_BABGI</name>
<dbReference type="Proteomes" id="UP001230268">
    <property type="component" value="Unassembled WGS sequence"/>
</dbReference>
<feature type="compositionally biased region" description="Acidic residues" evidence="1">
    <location>
        <begin position="847"/>
        <end position="857"/>
    </location>
</feature>
<evidence type="ECO:0000313" key="3">
    <source>
        <dbReference type="Proteomes" id="UP001230268"/>
    </source>
</evidence>
<feature type="region of interest" description="Disordered" evidence="1">
    <location>
        <begin position="38"/>
        <end position="58"/>
    </location>
</feature>
<evidence type="ECO:0000313" key="2">
    <source>
        <dbReference type="EMBL" id="KAK1443123.1"/>
    </source>
</evidence>
<feature type="region of interest" description="Disordered" evidence="1">
    <location>
        <begin position="838"/>
        <end position="873"/>
    </location>
</feature>
<feature type="compositionally biased region" description="Polar residues" evidence="1">
    <location>
        <begin position="570"/>
        <end position="580"/>
    </location>
</feature>
<dbReference type="EMBL" id="JAVEPI010000003">
    <property type="protein sequence ID" value="KAK1443123.1"/>
    <property type="molecule type" value="Genomic_DNA"/>
</dbReference>
<feature type="region of interest" description="Disordered" evidence="1">
    <location>
        <begin position="1015"/>
        <end position="1036"/>
    </location>
</feature>
<feature type="compositionally biased region" description="Basic and acidic residues" evidence="1">
    <location>
        <begin position="583"/>
        <end position="605"/>
    </location>
</feature>
<feature type="compositionally biased region" description="Basic and acidic residues" evidence="1">
    <location>
        <begin position="46"/>
        <end position="58"/>
    </location>
</feature>
<proteinExistence type="predicted"/>
<gene>
    <name evidence="2" type="ORF">BgAZ_306410</name>
</gene>
<accession>A0AAD8LP75</accession>
<comment type="caution">
    <text evidence="2">The sequence shown here is derived from an EMBL/GenBank/DDBJ whole genome shotgun (WGS) entry which is preliminary data.</text>
</comment>
<organism evidence="2 3">
    <name type="scientific">Babesia gibsoni</name>
    <dbReference type="NCBI Taxonomy" id="33632"/>
    <lineage>
        <taxon>Eukaryota</taxon>
        <taxon>Sar</taxon>
        <taxon>Alveolata</taxon>
        <taxon>Apicomplexa</taxon>
        <taxon>Aconoidasida</taxon>
        <taxon>Piroplasmida</taxon>
        <taxon>Babesiidae</taxon>
        <taxon>Babesia</taxon>
    </lineage>
</organism>
<sequence length="1209" mass="137174">METEESIKPPEDLFKDEEFLFPDEPKVRRLLSLPDFAQAHSSSVDPTRKSSEDKKRSPKDIEKWLMDSLKEIIPEDMHSMYINKNNILFAHQTDPLIAEEVEPIDKWLFSLTNGGRRTILSSFDISSPYTKIVNHRIQEARKKVAIDYKTDPSFLRVIDIKSGKYILSNLVRVSAEQRVGLMNYVEYVRSNIKLVPLLEELNRYALMQKIAYKAARKQLWFIMGLAEELKLVERTKSYKYKVLFGKNVNHDQNIYLLDKKVTTKWLHRKREAHIQSSNKMSDTTVSIATYDAIMNSSDIQDSFLRDKIMAADSYNNVLHINSSQSFDGFKSMNISNDAEISDPLVAHAMSISGEGPDGFYQEAMGMSMSNILNVDDSADVTRNPISFKGSVTGNSWQALEQLRRKKAKTATQDVDTVNLALDKIGNRRMNHESKNAINTLMVLEAACKLFGTGPKWSNPDKNEFDASSKKSKLVYVNPPKNVSSKSIAYHYLMQYKSIHQKLNGGIRQQHAVSYGLITLTASKTGEPGGSFKINPQPWEDPLYANKWKKLGGSVGAKSLPWVIKQYQPSRNNKNVENEQASDLIRDEKLDQAPSESDVKRSDETVKETAVVLESDHVVPPNVEGKNNSLGAPILLNDNPLMKLPAEEFSAIVREIPLTDENVITLSEVPTQDSDVTISVEPTALKDADSSTEEEKKDAEEPVTRSDVTGKIMEQSHADSENVGIQGNGVDGLSKDMDENAQVDRGRDAEQPMKIVQGGMKQMKLTELFRYVYTKMKKVKHLPECSPELLGEPQKRSAVMQKRKALQEAPILGKRKRILDDDFIPEAINLNYAPIKSNNEESLRESDEEKEVNEEDNVEVSKEEEPQQEASKISKKEKIYKMREFLKNMFEVEAEESEDENLSDPEDIKKKLQLLKERLQHSDEETESDIESDTEIANEMKDFIGEVEKLNQEDEDLAKQRFFADMQKQEENEIAKLMPLKERSEREMTRREGRMKLLMQLKNNKNLRGIEGLHLSDFESSDEEEGGNGETGKSRRHISKEELQKLLKFRNVDQKSQNLTKTEELQQFVEFKLLNANKQTPCEPVVKNQVETITTDRRSLMDGILFSNPNPVIFGQDKDKPIKSIDPFGAMSTSMNTVAAPVLFGSPKKQATFVMKSFRWDQSAIKPLNSTNIRNVGGFTGFHKQSDALNDKSYRGLLPSRGGTLTNAKP</sequence>
<keyword evidence="3" id="KW-1185">Reference proteome</keyword>
<reference evidence="2" key="1">
    <citation type="submission" date="2023-08" db="EMBL/GenBank/DDBJ databases">
        <title>Draft sequence of the Babesia gibsoni genome.</title>
        <authorList>
            <person name="Yamagishi J.Y."/>
            <person name="Xuan X.X."/>
        </authorList>
    </citation>
    <scope>NUCLEOTIDE SEQUENCE</scope>
    <source>
        <strain evidence="2">Azabu</strain>
    </source>
</reference>
<feature type="compositionally biased region" description="Basic and acidic residues" evidence="1">
    <location>
        <begin position="683"/>
        <end position="703"/>
    </location>
</feature>
<feature type="region of interest" description="Disordered" evidence="1">
    <location>
        <begin position="681"/>
        <end position="735"/>
    </location>
</feature>
<feature type="region of interest" description="Disordered" evidence="1">
    <location>
        <begin position="570"/>
        <end position="605"/>
    </location>
</feature>
<dbReference type="AlphaFoldDB" id="A0AAD8LP75"/>
<evidence type="ECO:0000256" key="1">
    <source>
        <dbReference type="SAM" id="MobiDB-lite"/>
    </source>
</evidence>
<protein>
    <submittedName>
        <fullName evidence="2">Uncharacterized protein</fullName>
    </submittedName>
</protein>